<feature type="region of interest" description="Disordered" evidence="10">
    <location>
        <begin position="1070"/>
        <end position="1105"/>
    </location>
</feature>
<dbReference type="Proteomes" id="UP000006039">
    <property type="component" value="Unassembled WGS sequence"/>
</dbReference>
<dbReference type="HOGENOM" id="CLU_003573_1_0_1"/>
<evidence type="ECO:0000256" key="10">
    <source>
        <dbReference type="SAM" id="MobiDB-lite"/>
    </source>
</evidence>
<evidence type="ECO:0000256" key="9">
    <source>
        <dbReference type="RuleBase" id="RU365082"/>
    </source>
</evidence>
<dbReference type="InterPro" id="IPR013947">
    <property type="entry name" value="Mediator_Med14"/>
</dbReference>
<reference evidence="12" key="2">
    <citation type="submission" date="2010-07" db="EMBL/GenBank/DDBJ databases">
        <authorList>
            <consortium name="The Broad Institute Genome Sequencing Platform"/>
            <consortium name="Broad Institute Genome Sequencing Center for Infectious Disease"/>
            <person name="Ma L.-J."/>
            <person name="Dead R."/>
            <person name="Young S."/>
            <person name="Zeng Q."/>
            <person name="Koehrsen M."/>
            <person name="Alvarado L."/>
            <person name="Berlin A."/>
            <person name="Chapman S.B."/>
            <person name="Chen Z."/>
            <person name="Freedman E."/>
            <person name="Gellesch M."/>
            <person name="Goldberg J."/>
            <person name="Griggs A."/>
            <person name="Gujja S."/>
            <person name="Heilman E.R."/>
            <person name="Heiman D."/>
            <person name="Hepburn T."/>
            <person name="Howarth C."/>
            <person name="Jen D."/>
            <person name="Larson L."/>
            <person name="Mehta T."/>
            <person name="Neiman D."/>
            <person name="Pearson M."/>
            <person name="Roberts A."/>
            <person name="Saif S."/>
            <person name="Shea T."/>
            <person name="Shenoy N."/>
            <person name="Sisk P."/>
            <person name="Stolte C."/>
            <person name="Sykes S."/>
            <person name="Walk T."/>
            <person name="White J."/>
            <person name="Yandava C."/>
            <person name="Haas B."/>
            <person name="Nusbaum C."/>
            <person name="Birren B."/>
        </authorList>
    </citation>
    <scope>NUCLEOTIDE SEQUENCE</scope>
    <source>
        <strain evidence="12">R3-111a-1</strain>
    </source>
</reference>
<evidence type="ECO:0000313" key="12">
    <source>
        <dbReference type="EMBL" id="EJT70062.1"/>
    </source>
</evidence>
<organism evidence="12">
    <name type="scientific">Gaeumannomyces tritici (strain R3-111a-1)</name>
    <name type="common">Wheat and barley take-all root rot fungus</name>
    <name type="synonym">Gaeumannomyces graminis var. tritici</name>
    <dbReference type="NCBI Taxonomy" id="644352"/>
    <lineage>
        <taxon>Eukaryota</taxon>
        <taxon>Fungi</taxon>
        <taxon>Dikarya</taxon>
        <taxon>Ascomycota</taxon>
        <taxon>Pezizomycotina</taxon>
        <taxon>Sordariomycetes</taxon>
        <taxon>Sordariomycetidae</taxon>
        <taxon>Magnaporthales</taxon>
        <taxon>Magnaporthaceae</taxon>
        <taxon>Gaeumannomyces</taxon>
    </lineage>
</organism>
<evidence type="ECO:0000256" key="4">
    <source>
        <dbReference type="ARBA" id="ARBA00023015"/>
    </source>
</evidence>
<comment type="subcellular location">
    <subcellularLocation>
        <location evidence="1 9">Nucleus</location>
    </subcellularLocation>
</comment>
<feature type="compositionally biased region" description="Low complexity" evidence="10">
    <location>
        <begin position="1096"/>
        <end position="1105"/>
    </location>
</feature>
<dbReference type="STRING" id="644352.J3PFG0"/>
<dbReference type="OrthoDB" id="205099at2759"/>
<dbReference type="GeneID" id="20352693"/>
<reference evidence="13" key="4">
    <citation type="journal article" date="2015" name="G3 (Bethesda)">
        <title>Genome sequences of three phytopathogenic species of the Magnaporthaceae family of fungi.</title>
        <authorList>
            <person name="Okagaki L.H."/>
            <person name="Nunes C.C."/>
            <person name="Sailsbery J."/>
            <person name="Clay B."/>
            <person name="Brown D."/>
            <person name="John T."/>
            <person name="Oh Y."/>
            <person name="Young N."/>
            <person name="Fitzgerald M."/>
            <person name="Haas B.J."/>
            <person name="Zeng Q."/>
            <person name="Young S."/>
            <person name="Adiconis X."/>
            <person name="Fan L."/>
            <person name="Levin J.Z."/>
            <person name="Mitchell T.K."/>
            <person name="Okubara P.A."/>
            <person name="Farman M.L."/>
            <person name="Kohn L.M."/>
            <person name="Birren B."/>
            <person name="Ma L.-J."/>
            <person name="Dean R.A."/>
        </authorList>
    </citation>
    <scope>NUCLEOTIDE SEQUENCE</scope>
    <source>
        <strain evidence="13">R3-111a-1</strain>
    </source>
</reference>
<evidence type="ECO:0000256" key="1">
    <source>
        <dbReference type="ARBA" id="ARBA00004123"/>
    </source>
</evidence>
<dbReference type="AlphaFoldDB" id="J3PFG0"/>
<feature type="region of interest" description="Disordered" evidence="10">
    <location>
        <begin position="1"/>
        <end position="34"/>
    </location>
</feature>
<comment type="subunit">
    <text evidence="9">Component of the Mediator complex.</text>
</comment>
<evidence type="ECO:0000256" key="5">
    <source>
        <dbReference type="ARBA" id="ARBA00023159"/>
    </source>
</evidence>
<dbReference type="PANTHER" id="PTHR12809:SF2">
    <property type="entry name" value="MEDIATOR OF RNA POLYMERASE II TRANSCRIPTION SUBUNIT 14"/>
    <property type="match status" value="1"/>
</dbReference>
<evidence type="ECO:0000256" key="2">
    <source>
        <dbReference type="ARBA" id="ARBA00007813"/>
    </source>
</evidence>
<comment type="similarity">
    <text evidence="2 9">Belongs to the Mediator complex subunit 14 family.</text>
</comment>
<reference evidence="12" key="3">
    <citation type="submission" date="2010-09" db="EMBL/GenBank/DDBJ databases">
        <title>Annotation of Gaeumannomyces graminis var. tritici R3-111a-1.</title>
        <authorList>
            <consortium name="The Broad Institute Genome Sequencing Platform"/>
            <person name="Ma L.-J."/>
            <person name="Dead R."/>
            <person name="Young S.K."/>
            <person name="Zeng Q."/>
            <person name="Gargeya S."/>
            <person name="Fitzgerald M."/>
            <person name="Haas B."/>
            <person name="Abouelleil A."/>
            <person name="Alvarado L."/>
            <person name="Arachchi H.M."/>
            <person name="Berlin A."/>
            <person name="Brown A."/>
            <person name="Chapman S.B."/>
            <person name="Chen Z."/>
            <person name="Dunbar C."/>
            <person name="Freedman E."/>
            <person name="Gearin G."/>
            <person name="Gellesch M."/>
            <person name="Goldberg J."/>
            <person name="Griggs A."/>
            <person name="Gujja S."/>
            <person name="Heiman D."/>
            <person name="Howarth C."/>
            <person name="Larson L."/>
            <person name="Lui A."/>
            <person name="MacDonald P.J.P."/>
            <person name="Mehta T."/>
            <person name="Montmayeur A."/>
            <person name="Murphy C."/>
            <person name="Neiman D."/>
            <person name="Pearson M."/>
            <person name="Priest M."/>
            <person name="Roberts A."/>
            <person name="Saif S."/>
            <person name="Shea T."/>
            <person name="Shenoy N."/>
            <person name="Sisk P."/>
            <person name="Stolte C."/>
            <person name="Sykes S."/>
            <person name="Yandava C."/>
            <person name="Wortman J."/>
            <person name="Nusbaum C."/>
            <person name="Birren B."/>
        </authorList>
    </citation>
    <scope>NUCLEOTIDE SEQUENCE</scope>
    <source>
        <strain evidence="12">R3-111a-1</strain>
    </source>
</reference>
<feature type="compositionally biased region" description="Low complexity" evidence="10">
    <location>
        <begin position="1070"/>
        <end position="1079"/>
    </location>
</feature>
<dbReference type="GO" id="GO:0003712">
    <property type="term" value="F:transcription coregulator activity"/>
    <property type="evidence" value="ECO:0007669"/>
    <property type="project" value="UniProtKB-UniRule"/>
</dbReference>
<keyword evidence="4 9" id="KW-0805">Transcription regulation</keyword>
<evidence type="ECO:0000256" key="8">
    <source>
        <dbReference type="ARBA" id="ARBA00032007"/>
    </source>
</evidence>
<dbReference type="Pfam" id="PF08638">
    <property type="entry name" value="Med14"/>
    <property type="match status" value="1"/>
</dbReference>
<keyword evidence="14" id="KW-1185">Reference proteome</keyword>
<evidence type="ECO:0000256" key="7">
    <source>
        <dbReference type="ARBA" id="ARBA00023242"/>
    </source>
</evidence>
<comment type="function">
    <text evidence="9">Component of the Mediator complex, a coactivator involved in the regulated transcription of nearly all RNA polymerase II-dependent genes. Mediator functions as a bridge to convey information from gene-specific regulatory proteins to the basal RNA polymerase II transcription machinery. Mediator is recruited to promoters by direct interactions with regulatory proteins and serves as a scaffold for the assembly of a functional preinitiation complex with RNA polymerase II and the general transcription factors.</text>
</comment>
<feature type="domain" description="Mediator complex subunit MED14 N-terminal" evidence="11">
    <location>
        <begin position="85"/>
        <end position="296"/>
    </location>
</feature>
<proteinExistence type="inferred from homology"/>
<dbReference type="VEuPathDB" id="FungiDB:GGTG_12235"/>
<dbReference type="GO" id="GO:0016592">
    <property type="term" value="C:mediator complex"/>
    <property type="evidence" value="ECO:0007669"/>
    <property type="project" value="UniProtKB-UniRule"/>
</dbReference>
<reference evidence="13" key="5">
    <citation type="submission" date="2018-04" db="UniProtKB">
        <authorList>
            <consortium name="EnsemblFungi"/>
        </authorList>
    </citation>
    <scope>IDENTIFICATION</scope>
    <source>
        <strain evidence="13">R3-111a-1</strain>
    </source>
</reference>
<dbReference type="InterPro" id="IPR055122">
    <property type="entry name" value="Med14_N"/>
</dbReference>
<evidence type="ECO:0000256" key="3">
    <source>
        <dbReference type="ARBA" id="ARBA00019619"/>
    </source>
</evidence>
<evidence type="ECO:0000313" key="14">
    <source>
        <dbReference type="Proteomes" id="UP000006039"/>
    </source>
</evidence>
<keyword evidence="7 9" id="KW-0539">Nucleus</keyword>
<evidence type="ECO:0000313" key="13">
    <source>
        <dbReference type="EnsemblFungi" id="EJT70062"/>
    </source>
</evidence>
<dbReference type="EMBL" id="GL385402">
    <property type="protein sequence ID" value="EJT70062.1"/>
    <property type="molecule type" value="Genomic_DNA"/>
</dbReference>
<dbReference type="EnsemblFungi" id="EJT70062">
    <property type="protein sequence ID" value="EJT70062"/>
    <property type="gene ID" value="GGTG_12235"/>
</dbReference>
<accession>J3PFG0</accession>
<dbReference type="RefSeq" id="XP_009228396.1">
    <property type="nucleotide sequence ID" value="XM_009230132.1"/>
</dbReference>
<dbReference type="PANTHER" id="PTHR12809">
    <property type="entry name" value="MEDIATOR COMPLEX SUBUNIT"/>
    <property type="match status" value="1"/>
</dbReference>
<dbReference type="Pfam" id="PF26204">
    <property type="entry name" value="Med14_fung"/>
    <property type="match status" value="1"/>
</dbReference>
<dbReference type="GO" id="GO:0070847">
    <property type="term" value="C:core mediator complex"/>
    <property type="evidence" value="ECO:0007669"/>
    <property type="project" value="TreeGrafter"/>
</dbReference>
<keyword evidence="5 9" id="KW-0010">Activator</keyword>
<evidence type="ECO:0000259" key="11">
    <source>
        <dbReference type="Pfam" id="PF08638"/>
    </source>
</evidence>
<name>J3PFG0_GAET3</name>
<feature type="region of interest" description="Disordered" evidence="10">
    <location>
        <begin position="1127"/>
        <end position="1172"/>
    </location>
</feature>
<protein>
    <recommendedName>
        <fullName evidence="3 9">Mediator of RNA polymerase II transcription subunit 14</fullName>
    </recommendedName>
    <alternativeName>
        <fullName evidence="8 9">Mediator complex subunit 14</fullName>
    </alternativeName>
</protein>
<evidence type="ECO:0000256" key="6">
    <source>
        <dbReference type="ARBA" id="ARBA00023163"/>
    </source>
</evidence>
<gene>
    <name evidence="13" type="primary">20352693</name>
    <name evidence="12" type="ORF">GGTG_12235</name>
</gene>
<sequence length="1172" mass="131403">MAAVMKMEPVQNGVRSTNHDRNLKLNGVDGGGMVKPDPDGKYFADGAANMDAVQQIQTPAQSLPADNPSRMNDLPDEIQHITENFLSISQLLSRLAQKSHNELQEKIIELAKKPLPIAPTLNGHTDHSNIDDASVENLDKKVLLLRFAQEQHAKWVKALVITEWSKKAGLVSKLIDLKGHLQQQMMTYDLALDSMMTCKRNLAYARLPSPDLKTALQVLTTGNAPWLPDFGYIEPPPLTAKDQLKWLDDINTLLSLRLTIGDHEKIPYHFRSYKISSGRVTFTVEGEFEVDLTIADEDVEKQFWFIDFRYLFAPSPAELSETFRLHLEVKVNDILASEGLAGCYKYLHELVLTHKVSELRRQALQLGRSRWVDTLKIEPLNRSLAIQYWTSRYPPNAPKNWIIIGVHSGAPPPGAQPHPKFKSYVSLRWFRNNLEIKGANVPLNLVSISTETVLKAVIARHVEQILTAIHAKLLEKPRFAKREASLGLHISKMEPTESRLTMQFTHLDTVTVRIDPITGLYALEPRLRLIPAGENSLNMFGKDPVVELERLRNIHALEELMRRGKSLGWQPIVRSPVKMEDLRSILTNREATDALGWFKRQGWNPQFFLLVSLSLSGDRWWLVELGANHPTGARIRSHVPLPFTPGQPNLGDPFFSDLTVFVTAIITQLTDVRELRSRRIRHMTRHIPSPNMPPRLKLPTILIRLSEILPSARAQLVDAGVEGGRTERRGRPWAAESVRLLVTGVQPASSDELASRGMFRAGASTRNDPYICVTASASVVVLDKSKFRLLSSKVDHDVSFSHRTGEFSLRIRAGFGESMISSLASRLQAIERLVEFLDSIGRNRQGVECESITLRKVVFTYADPSPPTPPVHSEAGASLVKPEAPVRRWKVWLDLRKPKSVKVALEPDNPHMRVLDMLQTLVNGEKGLESLPFWLPMTLSAVRGMEAVDESWQQLQISRRGMLEIFNKTLDWTTLRYTLSSSPARRLNLDVRLRQRRGEAWWHICRSDRRAAPEGDEFDKALKKVWEGKGVNWKGLSRAAAGRPAAGIEELLQVVDKAVRTVLEQPLPAAPAQHLQHQQSMAHHPPPAGSLGQTPQQIKAQQMQAQQAKAQQIQAQLQAQAKAKAQGMVGQGLANHANGSRPPHVQRPGGQVRQTRPAPQAPKGNNDVVDLT</sequence>
<keyword evidence="6 9" id="KW-0804">Transcription</keyword>
<reference evidence="14" key="1">
    <citation type="submission" date="2010-07" db="EMBL/GenBank/DDBJ databases">
        <title>The genome sequence of Gaeumannomyces graminis var. tritici strain R3-111a-1.</title>
        <authorList>
            <consortium name="The Broad Institute Genome Sequencing Platform"/>
            <person name="Ma L.-J."/>
            <person name="Dead R."/>
            <person name="Young S."/>
            <person name="Zeng Q."/>
            <person name="Koehrsen M."/>
            <person name="Alvarado L."/>
            <person name="Berlin A."/>
            <person name="Chapman S.B."/>
            <person name="Chen Z."/>
            <person name="Freedman E."/>
            <person name="Gellesch M."/>
            <person name="Goldberg J."/>
            <person name="Griggs A."/>
            <person name="Gujja S."/>
            <person name="Heilman E.R."/>
            <person name="Heiman D."/>
            <person name="Hepburn T."/>
            <person name="Howarth C."/>
            <person name="Jen D."/>
            <person name="Larson L."/>
            <person name="Mehta T."/>
            <person name="Neiman D."/>
            <person name="Pearson M."/>
            <person name="Roberts A."/>
            <person name="Saif S."/>
            <person name="Shea T."/>
            <person name="Shenoy N."/>
            <person name="Sisk P."/>
            <person name="Stolte C."/>
            <person name="Sykes S."/>
            <person name="Walk T."/>
            <person name="White J."/>
            <person name="Yandava C."/>
            <person name="Haas B."/>
            <person name="Nusbaum C."/>
            <person name="Birren B."/>
        </authorList>
    </citation>
    <scope>NUCLEOTIDE SEQUENCE [LARGE SCALE GENOMIC DNA]</scope>
    <source>
        <strain evidence="14">R3-111a-1</strain>
    </source>
</reference>
<dbReference type="GO" id="GO:0006357">
    <property type="term" value="P:regulation of transcription by RNA polymerase II"/>
    <property type="evidence" value="ECO:0007669"/>
    <property type="project" value="InterPro"/>
</dbReference>
<dbReference type="eggNOG" id="KOG1875">
    <property type="taxonomic scope" value="Eukaryota"/>
</dbReference>